<reference evidence="1" key="1">
    <citation type="submission" date="2021-01" db="EMBL/GenBank/DDBJ databases">
        <title>Whole genome shotgun sequence of Virgisporangium aurantiacum NBRC 16421.</title>
        <authorList>
            <person name="Komaki H."/>
            <person name="Tamura T."/>
        </authorList>
    </citation>
    <scope>NUCLEOTIDE SEQUENCE</scope>
    <source>
        <strain evidence="1">NBRC 16421</strain>
    </source>
</reference>
<accession>A0A8J3Z3Z8</accession>
<dbReference type="EMBL" id="BOPG01000027">
    <property type="protein sequence ID" value="GIJ56894.1"/>
    <property type="molecule type" value="Genomic_DNA"/>
</dbReference>
<dbReference type="AlphaFoldDB" id="A0A8J3Z3Z8"/>
<evidence type="ECO:0000313" key="1">
    <source>
        <dbReference type="EMBL" id="GIJ56894.1"/>
    </source>
</evidence>
<evidence type="ECO:0000313" key="2">
    <source>
        <dbReference type="Proteomes" id="UP000612585"/>
    </source>
</evidence>
<keyword evidence="2" id="KW-1185">Reference proteome</keyword>
<gene>
    <name evidence="1" type="ORF">Vau01_044100</name>
</gene>
<dbReference type="Proteomes" id="UP000612585">
    <property type="component" value="Unassembled WGS sequence"/>
</dbReference>
<sequence>MAGGVYLAGVLNIIAMSDSISSLARYRVIAGREDEFLEIIDRHWTTLRDLELVTDRAPEVYVGSERGVEGPIVVEIFDWVDEDATRRAHTHPLVSGVWEAMGPLCEGRNGGSPFEFLSLRRRSADA</sequence>
<name>A0A8J3Z3Z8_9ACTN</name>
<comment type="caution">
    <text evidence="1">The sequence shown here is derived from an EMBL/GenBank/DDBJ whole genome shotgun (WGS) entry which is preliminary data.</text>
</comment>
<proteinExistence type="predicted"/>
<protein>
    <recommendedName>
        <fullName evidence="3">ABM domain-containing protein</fullName>
    </recommendedName>
</protein>
<organism evidence="1 2">
    <name type="scientific">Virgisporangium aurantiacum</name>
    <dbReference type="NCBI Taxonomy" id="175570"/>
    <lineage>
        <taxon>Bacteria</taxon>
        <taxon>Bacillati</taxon>
        <taxon>Actinomycetota</taxon>
        <taxon>Actinomycetes</taxon>
        <taxon>Micromonosporales</taxon>
        <taxon>Micromonosporaceae</taxon>
        <taxon>Virgisporangium</taxon>
    </lineage>
</organism>
<evidence type="ECO:0008006" key="3">
    <source>
        <dbReference type="Google" id="ProtNLM"/>
    </source>
</evidence>